<gene>
    <name evidence="1" type="ORF">BBW65_05680</name>
</gene>
<name>A0A1B1U6C8_9HELI</name>
<keyword evidence="2" id="KW-1185">Reference proteome</keyword>
<sequence length="115" mass="13130">MLDNTQAYTQEGFIVSNSNIMLLQNYSLEVIGVWKGKNIKSIHKYLRADSSSKVEIEIFSNCRFFLLIRDAKSLGVLIYTLTIMMLQCFDNQNYPTPLGKAIECFIDKLLNVGLL</sequence>
<dbReference type="STRING" id="222136.BBW65_05680"/>
<organism evidence="1 2">
    <name type="scientific">Helicobacter enhydrae</name>
    <dbReference type="NCBI Taxonomy" id="222136"/>
    <lineage>
        <taxon>Bacteria</taxon>
        <taxon>Pseudomonadati</taxon>
        <taxon>Campylobacterota</taxon>
        <taxon>Epsilonproteobacteria</taxon>
        <taxon>Campylobacterales</taxon>
        <taxon>Helicobacteraceae</taxon>
        <taxon>Helicobacter</taxon>
    </lineage>
</organism>
<accession>A0A1B1U6C8</accession>
<reference evidence="2" key="1">
    <citation type="submission" date="2016-07" db="EMBL/GenBank/DDBJ databases">
        <authorList>
            <person name="Florea S."/>
            <person name="Webb J.S."/>
            <person name="Jaromczyk J."/>
            <person name="Schardl C.L."/>
        </authorList>
    </citation>
    <scope>NUCLEOTIDE SEQUENCE [LARGE SCALE GENOMIC DNA]</scope>
    <source>
        <strain evidence="2">MIT 01-6242</strain>
    </source>
</reference>
<dbReference type="EMBL" id="CP016503">
    <property type="protein sequence ID" value="ANV98319.1"/>
    <property type="molecule type" value="Genomic_DNA"/>
</dbReference>
<protein>
    <submittedName>
        <fullName evidence="1">Uncharacterized protein</fullName>
    </submittedName>
</protein>
<dbReference type="AlphaFoldDB" id="A0A1B1U6C8"/>
<dbReference type="Proteomes" id="UP000092884">
    <property type="component" value="Chromosome"/>
</dbReference>
<dbReference type="KEGG" id="het:BBW65_05680"/>
<proteinExistence type="predicted"/>
<evidence type="ECO:0000313" key="1">
    <source>
        <dbReference type="EMBL" id="ANV98319.1"/>
    </source>
</evidence>
<evidence type="ECO:0000313" key="2">
    <source>
        <dbReference type="Proteomes" id="UP000092884"/>
    </source>
</evidence>